<keyword evidence="2" id="KW-1185">Reference proteome</keyword>
<proteinExistence type="predicted"/>
<dbReference type="Proteomes" id="UP000663020">
    <property type="component" value="Segment"/>
</dbReference>
<dbReference type="EMBL" id="MT682390">
    <property type="protein sequence ID" value="QOC54413.1"/>
    <property type="molecule type" value="Genomic_DNA"/>
</dbReference>
<sequence>MILGPYLRDPDSPVVIGFEGVSALADATYDPLVHLGIQSSGEYAFNAYQLVAGINRCEVYLADDEGIIGAVVMTDIDDIHYGVVASPVTMMLLPRVRNDRDTLRQMRAITEMAVKALGCRYYYTVKHTAPGVQMHRLREVR</sequence>
<keyword evidence="1" id="KW-0012">Acyltransferase</keyword>
<organism evidence="1 2">
    <name type="scientific">Aeromonas phage Atoyac15</name>
    <dbReference type="NCBI Taxonomy" id="2767551"/>
    <lineage>
        <taxon>Viruses</taxon>
        <taxon>Duplodnaviria</taxon>
        <taxon>Heunggongvirae</taxon>
        <taxon>Uroviricota</taxon>
        <taxon>Caudoviricetes</taxon>
        <taxon>Autographivirales</taxon>
        <taxon>Autonotataviridae</taxon>
        <taxon>Melnykvirinae</taxon>
        <taxon>Atoyacvirus</taxon>
        <taxon>Atoyacvirus atoyac15</taxon>
    </lineage>
</organism>
<reference evidence="1 2" key="1">
    <citation type="journal article" date="2020" name="bioRxiv">
        <title>Dynamics of infection in a novel group of promiscuous phages and hosts of multiple bacterial genera retrieved from river communities.</title>
        <authorList>
            <person name="Cazares D."/>
            <person name="Cazares A."/>
            <person name="Figueroa W."/>
            <person name="Guarneros G."/>
            <person name="Edwards R.A."/>
            <person name="Vinuesa P."/>
        </authorList>
    </citation>
    <scope>NUCLEOTIDE SEQUENCE [LARGE SCALE GENOMIC DNA]</scope>
</reference>
<gene>
    <name evidence="1" type="ORF">Atoyac15_49</name>
</gene>
<dbReference type="GO" id="GO:0016746">
    <property type="term" value="F:acyltransferase activity"/>
    <property type="evidence" value="ECO:0007669"/>
    <property type="project" value="UniProtKB-KW"/>
</dbReference>
<accession>A0A866D2C5</accession>
<evidence type="ECO:0000313" key="1">
    <source>
        <dbReference type="EMBL" id="QOC54413.1"/>
    </source>
</evidence>
<evidence type="ECO:0000313" key="2">
    <source>
        <dbReference type="Proteomes" id="UP000663020"/>
    </source>
</evidence>
<keyword evidence="1" id="KW-0808">Transferase</keyword>
<name>A0A866D2C5_9CAUD</name>
<protein>
    <submittedName>
        <fullName evidence="1">N-acyltransferase superfamily protein</fullName>
    </submittedName>
</protein>